<dbReference type="PANTHER" id="PTHR30590">
    <property type="entry name" value="INNER MEMBRANE PROTEIN"/>
    <property type="match status" value="1"/>
</dbReference>
<accession>A0AAJ5VAT9</accession>
<reference evidence="3" key="1">
    <citation type="submission" date="2023-02" db="EMBL/GenBank/DDBJ databases">
        <title>Genome sequence of Microbacterium liquefaciens B1075.</title>
        <authorList>
            <person name="Cao J."/>
            <person name="Li X."/>
        </authorList>
    </citation>
    <scope>NUCLEOTIDE SEQUENCE</scope>
    <source>
        <strain evidence="3">B1075</strain>
    </source>
</reference>
<dbReference type="EMBL" id="CP118606">
    <property type="protein sequence ID" value="WEF20837.1"/>
    <property type="molecule type" value="Genomic_DNA"/>
</dbReference>
<feature type="transmembrane region" description="Helical" evidence="1">
    <location>
        <begin position="126"/>
        <end position="143"/>
    </location>
</feature>
<gene>
    <name evidence="3" type="ORF">PWF71_16340</name>
</gene>
<dbReference type="RefSeq" id="WP_275093156.1">
    <property type="nucleotide sequence ID" value="NZ_CP118606.1"/>
</dbReference>
<keyword evidence="1" id="KW-0472">Membrane</keyword>
<dbReference type="Proteomes" id="UP001214756">
    <property type="component" value="Chromosome"/>
</dbReference>
<name>A0AAJ5VAT9_MICMQ</name>
<dbReference type="PANTHER" id="PTHR30590:SF3">
    <property type="entry name" value="HYPOTHETICAL MEMBRANE SPANNING PROTEIN"/>
    <property type="match status" value="1"/>
</dbReference>
<proteinExistence type="predicted"/>
<feature type="transmembrane region" description="Helical" evidence="1">
    <location>
        <begin position="174"/>
        <end position="191"/>
    </location>
</feature>
<keyword evidence="1" id="KW-1133">Transmembrane helix</keyword>
<dbReference type="AlphaFoldDB" id="A0AAJ5VAT9"/>
<evidence type="ECO:0000259" key="2">
    <source>
        <dbReference type="Pfam" id="PF07786"/>
    </source>
</evidence>
<dbReference type="InterPro" id="IPR052529">
    <property type="entry name" value="Bact_Transport_Assoc"/>
</dbReference>
<evidence type="ECO:0000256" key="1">
    <source>
        <dbReference type="SAM" id="Phobius"/>
    </source>
</evidence>
<organism evidence="3 4">
    <name type="scientific">Microbacterium maritypicum</name>
    <name type="common">Microbacterium liquefaciens</name>
    <dbReference type="NCBI Taxonomy" id="33918"/>
    <lineage>
        <taxon>Bacteria</taxon>
        <taxon>Bacillati</taxon>
        <taxon>Actinomycetota</taxon>
        <taxon>Actinomycetes</taxon>
        <taxon>Micrococcales</taxon>
        <taxon>Microbacteriaceae</taxon>
        <taxon>Microbacterium</taxon>
    </lineage>
</organism>
<feature type="transmembrane region" description="Helical" evidence="1">
    <location>
        <begin position="12"/>
        <end position="33"/>
    </location>
</feature>
<feature type="transmembrane region" description="Helical" evidence="1">
    <location>
        <begin position="103"/>
        <end position="119"/>
    </location>
</feature>
<dbReference type="Pfam" id="PF07786">
    <property type="entry name" value="HGSNAT_cat"/>
    <property type="match status" value="1"/>
</dbReference>
<feature type="transmembrane region" description="Helical" evidence="1">
    <location>
        <begin position="80"/>
        <end position="97"/>
    </location>
</feature>
<feature type="domain" description="Heparan-alpha-glucosaminide N-acetyltransferase catalytic" evidence="2">
    <location>
        <begin position="12"/>
        <end position="199"/>
    </location>
</feature>
<dbReference type="InterPro" id="IPR012429">
    <property type="entry name" value="HGSNAT_cat"/>
</dbReference>
<protein>
    <submittedName>
        <fullName evidence="3">Heparan-alpha-glucosaminide N-acetyltransferase domain-containing protein</fullName>
    </submittedName>
</protein>
<feature type="transmembrane region" description="Helical" evidence="1">
    <location>
        <begin position="245"/>
        <end position="264"/>
    </location>
</feature>
<sequence length="353" mass="38273">MGTITAAPASKRLFAIDAARGLALIGMIIVNVGPVANESVFQRLWFLPYGRASVLFVLIAGVSMSLFLRADHGRRRIIVVLWRAAILIVGGLLLGLLPHGVNVILPLYGGLFLVALLLYRLPTSVLIGLITVFMIVGPLIFVGESLDHTGEPRPELAWSGDIPGLLHTLFLSRPYPLVVWIIPFVFGMMLGRMDLRERRVQKAMIITGGIAGVGALAAAELFPLLLGEPERGYGLLLTGVPHGQMPLWVISSVGSAIFVTGLLLRFWSHLSRFATPVVLAGQMALTFYVGHLFLLAALRPEDGFTFLQGVGVSLLAIGGCILGALLWMRHFRTGPLEWAIRGRWLELRPGASP</sequence>
<feature type="transmembrane region" description="Helical" evidence="1">
    <location>
        <begin position="276"/>
        <end position="298"/>
    </location>
</feature>
<evidence type="ECO:0000313" key="3">
    <source>
        <dbReference type="EMBL" id="WEF20837.1"/>
    </source>
</evidence>
<feature type="transmembrane region" description="Helical" evidence="1">
    <location>
        <begin position="304"/>
        <end position="327"/>
    </location>
</feature>
<feature type="transmembrane region" description="Helical" evidence="1">
    <location>
        <begin position="45"/>
        <end position="68"/>
    </location>
</feature>
<keyword evidence="1" id="KW-0812">Transmembrane</keyword>
<feature type="transmembrane region" description="Helical" evidence="1">
    <location>
        <begin position="203"/>
        <end position="225"/>
    </location>
</feature>
<evidence type="ECO:0000313" key="4">
    <source>
        <dbReference type="Proteomes" id="UP001214756"/>
    </source>
</evidence>